<dbReference type="Proteomes" id="UP000469890">
    <property type="component" value="Unassembled WGS sequence"/>
</dbReference>
<name>A0A8H4F6W6_MUCCL</name>
<feature type="compositionally biased region" description="Basic and acidic residues" evidence="1">
    <location>
        <begin position="156"/>
        <end position="166"/>
    </location>
</feature>
<feature type="compositionally biased region" description="Low complexity" evidence="1">
    <location>
        <begin position="89"/>
        <end position="104"/>
    </location>
</feature>
<feature type="compositionally biased region" description="Basic and acidic residues" evidence="1">
    <location>
        <begin position="688"/>
        <end position="698"/>
    </location>
</feature>
<feature type="compositionally biased region" description="Low complexity" evidence="1">
    <location>
        <begin position="126"/>
        <end position="135"/>
    </location>
</feature>
<feature type="compositionally biased region" description="Basic residues" evidence="1">
    <location>
        <begin position="714"/>
        <end position="730"/>
    </location>
</feature>
<feature type="compositionally biased region" description="Low complexity" evidence="1">
    <location>
        <begin position="236"/>
        <end position="262"/>
    </location>
</feature>
<feature type="compositionally biased region" description="Low complexity" evidence="1">
    <location>
        <begin position="324"/>
        <end position="336"/>
    </location>
</feature>
<feature type="compositionally biased region" description="Pro residues" evidence="1">
    <location>
        <begin position="829"/>
        <end position="849"/>
    </location>
</feature>
<feature type="region of interest" description="Disordered" evidence="1">
    <location>
        <begin position="307"/>
        <end position="377"/>
    </location>
</feature>
<feature type="compositionally biased region" description="Low complexity" evidence="1">
    <location>
        <begin position="480"/>
        <end position="509"/>
    </location>
</feature>
<feature type="compositionally biased region" description="Low complexity" evidence="1">
    <location>
        <begin position="812"/>
        <end position="825"/>
    </location>
</feature>
<feature type="compositionally biased region" description="Polar residues" evidence="1">
    <location>
        <begin position="510"/>
        <end position="519"/>
    </location>
</feature>
<comment type="caution">
    <text evidence="2">The sequence shown here is derived from an EMBL/GenBank/DDBJ whole genome shotgun (WGS) entry which is preliminary data.</text>
</comment>
<evidence type="ECO:0000256" key="1">
    <source>
        <dbReference type="SAM" id="MobiDB-lite"/>
    </source>
</evidence>
<feature type="compositionally biased region" description="Polar residues" evidence="1">
    <location>
        <begin position="263"/>
        <end position="279"/>
    </location>
</feature>
<feature type="region of interest" description="Disordered" evidence="1">
    <location>
        <begin position="231"/>
        <end position="283"/>
    </location>
</feature>
<evidence type="ECO:0000313" key="2">
    <source>
        <dbReference type="EMBL" id="KAF1807184.1"/>
    </source>
</evidence>
<proteinExistence type="predicted"/>
<protein>
    <submittedName>
        <fullName evidence="2">Uncharacterized protein</fullName>
    </submittedName>
</protein>
<feature type="compositionally biased region" description="Low complexity" evidence="1">
    <location>
        <begin position="880"/>
        <end position="893"/>
    </location>
</feature>
<evidence type="ECO:0000313" key="3">
    <source>
        <dbReference type="Proteomes" id="UP000469890"/>
    </source>
</evidence>
<sequence length="911" mass="101453">MRKLFGANKKKKSSSSLKAGTVKIPIPMINGVEYADLTESQISTLIGGGNRDYHKKKLASSLSSQRTNHTTQTEKMPSNIPVQQPPVTPSRSLSSPPVLVMPKPMHSLPPTRYLLRNYDYEKTQVESSSDGSSSDSSEEEGQEREHRIMSSPLPLKAEREDEESRNHQSYTFVTRTSEDSIRQYVSASESPFPTASSIVSSMNPPNVATLSPSFSSPSSPVKYTSIGNDMLHTNEPARASSSVPPPASSTFATASPAAAAAANDTQITPKPPSSNSNDAVIQEFPIPPSNLYTATEDSQGRNVLLSSVHESKSTTPPTKKRVSRPPTSSSASSATVGHDVTHSQNRLVNNNSDKPPGSLLQTISSESPAFHQNNNNSRMDSLTEMLQSEIKKMALNADLLELKRTVDRMQQQRVVDLEDHLTRVAEQKLREMEILEQIKQTKQRLDMAIAERMFASSNSQEQQQEEAPKQPSDDPVPVMKSSSSTNTTRSNKLRSSSGSTSANTTANNAPMRQQPVTNRQKNRRSLPSAYQRLPAQNEYFPDMNKPNFDFDYPPHFGYPQDYDAELDMMRMMNGNQTQFVDPFAMDSPRGRYTHRKSSLQRRPRSKSMESQWQEQLDQDQHYMQQQQQQHPHPPYPDMYPDGNFYYATPRTRSRKSSLRSAKSSSSDSDNNANTKNDNFDQASANTAHGEESAIDKKPVSARQQEMGSDEDRHHTTRRRSGSGRFRRGHPHPGAMGNMPPTMFAYPNGLPPLPHLMDRERMKMRPPPPPPPPYGYNNMPPPPPGNEYFSYMPPSQRISPRMMAALAADEQNQQQQQQQQQQPYGGYQWGPPPPPPPQGMYGVRPPPPSDNPGAAVNLPCDQQADQQAFGNRRFPPPPPSASGGQQQPNSLQQTPQPPPQGYISMYGERIYM</sequence>
<feature type="region of interest" description="Disordered" evidence="1">
    <location>
        <begin position="48"/>
        <end position="108"/>
    </location>
</feature>
<dbReference type="AlphaFoldDB" id="A0A8H4F6W6"/>
<feature type="compositionally biased region" description="Polar residues" evidence="1">
    <location>
        <begin position="342"/>
        <end position="377"/>
    </location>
</feature>
<gene>
    <name evidence="2" type="ORF">FB192DRAFT_1454172</name>
</gene>
<feature type="region of interest" description="Disordered" evidence="1">
    <location>
        <begin position="123"/>
        <end position="174"/>
    </location>
</feature>
<organism evidence="2 3">
    <name type="scientific">Mucor circinelloides f. lusitanicus</name>
    <name type="common">Mucor racemosus var. lusitanicus</name>
    <dbReference type="NCBI Taxonomy" id="29924"/>
    <lineage>
        <taxon>Eukaryota</taxon>
        <taxon>Fungi</taxon>
        <taxon>Fungi incertae sedis</taxon>
        <taxon>Mucoromycota</taxon>
        <taxon>Mucoromycotina</taxon>
        <taxon>Mucoromycetes</taxon>
        <taxon>Mucorales</taxon>
        <taxon>Mucorineae</taxon>
        <taxon>Mucoraceae</taxon>
        <taxon>Mucor</taxon>
    </lineage>
</organism>
<feature type="compositionally biased region" description="Pro residues" evidence="1">
    <location>
        <begin position="764"/>
        <end position="784"/>
    </location>
</feature>
<feature type="compositionally biased region" description="Low complexity" evidence="1">
    <location>
        <begin position="658"/>
        <end position="676"/>
    </location>
</feature>
<dbReference type="EMBL" id="JAAECE010000001">
    <property type="protein sequence ID" value="KAF1807184.1"/>
    <property type="molecule type" value="Genomic_DNA"/>
</dbReference>
<feature type="compositionally biased region" description="Basic residues" evidence="1">
    <location>
        <begin position="591"/>
        <end position="605"/>
    </location>
</feature>
<accession>A0A8H4F6W6</accession>
<feature type="region of interest" description="Disordered" evidence="1">
    <location>
        <begin position="580"/>
        <end position="911"/>
    </location>
</feature>
<reference evidence="2 3" key="1">
    <citation type="submission" date="2019-09" db="EMBL/GenBank/DDBJ databases">
        <authorList>
            <consortium name="DOE Joint Genome Institute"/>
            <person name="Mondo S.J."/>
            <person name="Navarro-Mendoza M.I."/>
            <person name="Perez-Arques C."/>
            <person name="Panchal S."/>
            <person name="Nicolas F.E."/>
            <person name="Ganguly P."/>
            <person name="Pangilinan J."/>
            <person name="Grigoriev I."/>
            <person name="Heitman J."/>
            <person name="Sanya K."/>
            <person name="Garre V."/>
        </authorList>
    </citation>
    <scope>NUCLEOTIDE SEQUENCE [LARGE SCALE GENOMIC DNA]</scope>
    <source>
        <strain evidence="2 3">MU402</strain>
    </source>
</reference>
<feature type="compositionally biased region" description="Low complexity" evidence="1">
    <location>
        <begin position="621"/>
        <end position="630"/>
    </location>
</feature>
<feature type="region of interest" description="Disordered" evidence="1">
    <location>
        <begin position="456"/>
        <end position="527"/>
    </location>
</feature>
<feature type="compositionally biased region" description="Polar residues" evidence="1">
    <location>
        <begin position="60"/>
        <end position="82"/>
    </location>
</feature>